<feature type="non-terminal residue" evidence="2">
    <location>
        <position position="1"/>
    </location>
</feature>
<accession>W2IRP9</accession>
<dbReference type="AlphaFoldDB" id="W2IRP9"/>
<reference evidence="2" key="2">
    <citation type="submission" date="2013-11" db="EMBL/GenBank/DDBJ databases">
        <title>The Genome Sequence of Phytophthora parasitica CJ05E6.</title>
        <authorList>
            <consortium name="The Broad Institute Genomics Platform"/>
            <person name="Russ C."/>
            <person name="Tyler B."/>
            <person name="Panabieres F."/>
            <person name="Shan W."/>
            <person name="Tripathy S."/>
            <person name="Grunwald N."/>
            <person name="Machado M."/>
            <person name="Johnson C.S."/>
            <person name="Arredondo F."/>
            <person name="Hong C."/>
            <person name="Coffey M."/>
            <person name="Young S.K."/>
            <person name="Zeng Q."/>
            <person name="Gargeya S."/>
            <person name="Fitzgerald M."/>
            <person name="Abouelleil A."/>
            <person name="Alvarado L."/>
            <person name="Chapman S.B."/>
            <person name="Gainer-Dewar J."/>
            <person name="Goldberg J."/>
            <person name="Griggs A."/>
            <person name="Gujja S."/>
            <person name="Hansen M."/>
            <person name="Howarth C."/>
            <person name="Imamovic A."/>
            <person name="Ireland A."/>
            <person name="Larimer J."/>
            <person name="McCowan C."/>
            <person name="Murphy C."/>
            <person name="Pearson M."/>
            <person name="Poon T.W."/>
            <person name="Priest M."/>
            <person name="Roberts A."/>
            <person name="Saif S."/>
            <person name="Shea T."/>
            <person name="Sykes S."/>
            <person name="Wortman J."/>
            <person name="Nusbaum C."/>
            <person name="Birren B."/>
        </authorList>
    </citation>
    <scope>NUCLEOTIDE SEQUENCE [LARGE SCALE GENOMIC DNA]</scope>
    <source>
        <strain evidence="2">CJ05E6</strain>
    </source>
</reference>
<organism evidence="2">
    <name type="scientific">Phytophthora nicotianae</name>
    <name type="common">Potato buckeye rot agent</name>
    <name type="synonym">Phytophthora parasitica</name>
    <dbReference type="NCBI Taxonomy" id="4792"/>
    <lineage>
        <taxon>Eukaryota</taxon>
        <taxon>Sar</taxon>
        <taxon>Stramenopiles</taxon>
        <taxon>Oomycota</taxon>
        <taxon>Peronosporomycetes</taxon>
        <taxon>Peronosporales</taxon>
        <taxon>Peronosporaceae</taxon>
        <taxon>Phytophthora</taxon>
    </lineage>
</organism>
<proteinExistence type="predicted"/>
<sequence>MSLIMTLKTGYVYIVSIIRQAIQHLALPNANAVPYSRDIFRAMRSRSCSLILVPVCCTISKTIAFAINDPSTAATAPRSLLSFDNLLANNSTAAENSVGSSSASMAVGSYPSGRGTNDIITRGTKVTSRNGNEGGTISVTIYNNKVESSGNGNGGSAITVTINNNNTHNGLYQRFVKWWKRLWNSEASSSISRFRH</sequence>
<protein>
    <submittedName>
        <fullName evidence="2">Uncharacterized protein</fullName>
    </submittedName>
</protein>
<evidence type="ECO:0000313" key="2">
    <source>
        <dbReference type="EMBL" id="ETL36899.1"/>
    </source>
</evidence>
<dbReference type="VEuPathDB" id="FungiDB:PPTG_23271"/>
<dbReference type="Proteomes" id="UP000053864">
    <property type="component" value="Unassembled WGS sequence"/>
</dbReference>
<name>W2IRP9_PHYNI</name>
<dbReference type="EMBL" id="KI673668">
    <property type="protein sequence ID" value="ETL36899.1"/>
    <property type="molecule type" value="Genomic_DNA"/>
</dbReference>
<dbReference type="EMBL" id="KI686994">
    <property type="protein sequence ID" value="ETK83487.1"/>
    <property type="molecule type" value="Genomic_DNA"/>
</dbReference>
<dbReference type="Proteomes" id="UP000053236">
    <property type="component" value="Unassembled WGS sequence"/>
</dbReference>
<reference evidence="1" key="1">
    <citation type="submission" date="2013-11" db="EMBL/GenBank/DDBJ databases">
        <title>The Genome Sequence of Phytophthora parasitica CJ02B3.</title>
        <authorList>
            <consortium name="The Broad Institute Genomics Platform"/>
            <person name="Russ C."/>
            <person name="Tyler B."/>
            <person name="Panabieres F."/>
            <person name="Shan W."/>
            <person name="Tripathy S."/>
            <person name="Grunwald N."/>
            <person name="Machado M."/>
            <person name="Johnson C.S."/>
            <person name="Arredondo F."/>
            <person name="Hong C."/>
            <person name="Coffey M."/>
            <person name="Young S.K."/>
            <person name="Zeng Q."/>
            <person name="Gargeya S."/>
            <person name="Fitzgerald M."/>
            <person name="Abouelleil A."/>
            <person name="Alvarado L."/>
            <person name="Chapman S.B."/>
            <person name="Gainer-Dewar J."/>
            <person name="Goldberg J."/>
            <person name="Griggs A."/>
            <person name="Gujja S."/>
            <person name="Hansen M."/>
            <person name="Howarth C."/>
            <person name="Imamovic A."/>
            <person name="Ireland A."/>
            <person name="Larimer J."/>
            <person name="McCowan C."/>
            <person name="Murphy C."/>
            <person name="Pearson M."/>
            <person name="Poon T.W."/>
            <person name="Priest M."/>
            <person name="Roberts A."/>
            <person name="Saif S."/>
            <person name="Shea T."/>
            <person name="Sykes S."/>
            <person name="Wortman J."/>
            <person name="Nusbaum C."/>
            <person name="Birren B."/>
        </authorList>
    </citation>
    <scope>NUCLEOTIDE SEQUENCE [LARGE SCALE GENOMIC DNA]</scope>
    <source>
        <strain evidence="1">CJ02B3</strain>
    </source>
</reference>
<evidence type="ECO:0000313" key="1">
    <source>
        <dbReference type="EMBL" id="ETK83487.1"/>
    </source>
</evidence>
<gene>
    <name evidence="1" type="ORF">L915_11306</name>
    <name evidence="2" type="ORF">L916_11206</name>
</gene>